<dbReference type="PANTHER" id="PTHR31542:SF1">
    <property type="entry name" value="LARGE RIBOSOMAL SUBUNIT PROTEIN ML50"/>
    <property type="match status" value="1"/>
</dbReference>
<keyword evidence="9" id="KW-1185">Reference proteome</keyword>
<evidence type="ECO:0000313" key="9">
    <source>
        <dbReference type="Proteomes" id="UP001234581"/>
    </source>
</evidence>
<evidence type="ECO:0000256" key="6">
    <source>
        <dbReference type="ARBA" id="ARBA00035183"/>
    </source>
</evidence>
<dbReference type="Proteomes" id="UP001234581">
    <property type="component" value="Unassembled WGS sequence"/>
</dbReference>
<protein>
    <recommendedName>
        <fullName evidence="6">Large ribosomal subunit protein mL50</fullName>
    </recommendedName>
    <alternativeName>
        <fullName evidence="7">39S ribosomal protein L50, mitochondrial</fullName>
    </alternativeName>
</protein>
<keyword evidence="5" id="KW-0687">Ribonucleoprotein</keyword>
<gene>
    <name evidence="8" type="ORF">O0I10_003170</name>
</gene>
<evidence type="ECO:0000256" key="1">
    <source>
        <dbReference type="ARBA" id="ARBA00004173"/>
    </source>
</evidence>
<dbReference type="InterPro" id="IPR018305">
    <property type="entry name" value="Ribosomal_m50"/>
</dbReference>
<comment type="similarity">
    <text evidence="2">Belongs to the mitochondrion-specific ribosomal protein mL50 family.</text>
</comment>
<accession>A0AAD7V7U9</accession>
<comment type="subcellular location">
    <subcellularLocation>
        <location evidence="1">Mitochondrion</location>
    </subcellularLocation>
</comment>
<evidence type="ECO:0000256" key="3">
    <source>
        <dbReference type="ARBA" id="ARBA00022980"/>
    </source>
</evidence>
<dbReference type="GeneID" id="83210583"/>
<dbReference type="GO" id="GO:0005762">
    <property type="term" value="C:mitochondrial large ribosomal subunit"/>
    <property type="evidence" value="ECO:0007669"/>
    <property type="project" value="TreeGrafter"/>
</dbReference>
<keyword evidence="3" id="KW-0689">Ribosomal protein</keyword>
<reference evidence="8 9" key="1">
    <citation type="submission" date="2023-03" db="EMBL/GenBank/DDBJ databases">
        <title>Genome sequence of Lichtheimia ornata CBS 291.66.</title>
        <authorList>
            <person name="Mohabir J.T."/>
            <person name="Shea T.P."/>
            <person name="Kurbessoian T."/>
            <person name="Berby B."/>
            <person name="Fontaine J."/>
            <person name="Livny J."/>
            <person name="Gnirke A."/>
            <person name="Stajich J.E."/>
            <person name="Cuomo C.A."/>
        </authorList>
    </citation>
    <scope>NUCLEOTIDE SEQUENCE [LARGE SCALE GENOMIC DNA]</scope>
    <source>
        <strain evidence="8">CBS 291.66</strain>
    </source>
</reference>
<evidence type="ECO:0000256" key="7">
    <source>
        <dbReference type="ARBA" id="ARBA00035398"/>
    </source>
</evidence>
<evidence type="ECO:0000313" key="8">
    <source>
        <dbReference type="EMBL" id="KAJ8660948.1"/>
    </source>
</evidence>
<comment type="caution">
    <text evidence="8">The sequence shown here is derived from an EMBL/GenBank/DDBJ whole genome shotgun (WGS) entry which is preliminary data.</text>
</comment>
<dbReference type="PANTHER" id="PTHR31542">
    <property type="entry name" value="39A RIBOSOMAL PROTEIN L50, MITOCHONDRIAL"/>
    <property type="match status" value="1"/>
</dbReference>
<keyword evidence="4" id="KW-0496">Mitochondrion</keyword>
<evidence type="ECO:0000256" key="2">
    <source>
        <dbReference type="ARBA" id="ARBA00008860"/>
    </source>
</evidence>
<proteinExistence type="inferred from homology"/>
<organism evidence="8 9">
    <name type="scientific">Lichtheimia ornata</name>
    <dbReference type="NCBI Taxonomy" id="688661"/>
    <lineage>
        <taxon>Eukaryota</taxon>
        <taxon>Fungi</taxon>
        <taxon>Fungi incertae sedis</taxon>
        <taxon>Mucoromycota</taxon>
        <taxon>Mucoromycotina</taxon>
        <taxon>Mucoromycetes</taxon>
        <taxon>Mucorales</taxon>
        <taxon>Lichtheimiaceae</taxon>
        <taxon>Lichtheimia</taxon>
    </lineage>
</organism>
<evidence type="ECO:0000256" key="4">
    <source>
        <dbReference type="ARBA" id="ARBA00023128"/>
    </source>
</evidence>
<sequence>MFACRRIVHLSRNLHTSTPVAAGGFSRFNPWAKKSESQEPATTPVNNANADAPAAAFDVSYYDDEPDTLSWRNKEIIQDQDKVQSIVKSIVLESVNGSDENNWKATRLDAADVKFKVVKESIAQLGKEVSNLQLNNMQTVSDVLDHFLRKDDATKKSSVQQFFEDNADTLPSNLVFRSNK</sequence>
<evidence type="ECO:0000256" key="5">
    <source>
        <dbReference type="ARBA" id="ARBA00023274"/>
    </source>
</evidence>
<dbReference type="AlphaFoldDB" id="A0AAD7V7U9"/>
<dbReference type="EMBL" id="JARTCD010000010">
    <property type="protein sequence ID" value="KAJ8660948.1"/>
    <property type="molecule type" value="Genomic_DNA"/>
</dbReference>
<dbReference type="RefSeq" id="XP_058345861.1">
    <property type="nucleotide sequence ID" value="XM_058483242.1"/>
</dbReference>
<name>A0AAD7V7U9_9FUNG</name>
<dbReference type="Pfam" id="PF10501">
    <property type="entry name" value="Ribosomal_L50"/>
    <property type="match status" value="1"/>
</dbReference>